<evidence type="ECO:0000256" key="4">
    <source>
        <dbReference type="ARBA" id="ARBA00022833"/>
    </source>
</evidence>
<dbReference type="InterPro" id="IPR001915">
    <property type="entry name" value="Peptidase_M48"/>
</dbReference>
<keyword evidence="5 6" id="KW-0482">Metalloprotease</keyword>
<dbReference type="CDD" id="cd07331">
    <property type="entry name" value="M48C_Oma1_like"/>
    <property type="match status" value="1"/>
</dbReference>
<evidence type="ECO:0000259" key="7">
    <source>
        <dbReference type="Pfam" id="PF01435"/>
    </source>
</evidence>
<dbReference type="GO" id="GO:0004222">
    <property type="term" value="F:metalloendopeptidase activity"/>
    <property type="evidence" value="ECO:0007669"/>
    <property type="project" value="InterPro"/>
</dbReference>
<dbReference type="GO" id="GO:0016020">
    <property type="term" value="C:membrane"/>
    <property type="evidence" value="ECO:0007669"/>
    <property type="project" value="TreeGrafter"/>
</dbReference>
<evidence type="ECO:0000256" key="5">
    <source>
        <dbReference type="ARBA" id="ARBA00023049"/>
    </source>
</evidence>
<dbReference type="Proteomes" id="UP000697710">
    <property type="component" value="Unassembled WGS sequence"/>
</dbReference>
<dbReference type="EMBL" id="JAGQHR010000379">
    <property type="protein sequence ID" value="MCA9728423.1"/>
    <property type="molecule type" value="Genomic_DNA"/>
</dbReference>
<keyword evidence="2" id="KW-0479">Metal-binding</keyword>
<evidence type="ECO:0000256" key="6">
    <source>
        <dbReference type="RuleBase" id="RU003983"/>
    </source>
</evidence>
<keyword evidence="3 6" id="KW-0378">Hydrolase</keyword>
<dbReference type="GO" id="GO:0046872">
    <property type="term" value="F:metal ion binding"/>
    <property type="evidence" value="ECO:0007669"/>
    <property type="project" value="UniProtKB-KW"/>
</dbReference>
<keyword evidence="4 6" id="KW-0862">Zinc</keyword>
<comment type="similarity">
    <text evidence="6">Belongs to the peptidase M48 family.</text>
</comment>
<evidence type="ECO:0000256" key="2">
    <source>
        <dbReference type="ARBA" id="ARBA00022723"/>
    </source>
</evidence>
<comment type="cofactor">
    <cofactor evidence="6">
        <name>Zn(2+)</name>
        <dbReference type="ChEBI" id="CHEBI:29105"/>
    </cofactor>
    <text evidence="6">Binds 1 zinc ion per subunit.</text>
</comment>
<gene>
    <name evidence="8" type="ORF">KC729_12115</name>
</gene>
<dbReference type="Gene3D" id="3.30.2010.10">
    <property type="entry name" value="Metalloproteases ('zincins'), catalytic domain"/>
    <property type="match status" value="1"/>
</dbReference>
<sequence length="261" mass="28143">MALIVAGAALFGYLTTRSTNPITGEAQNVAMTVDQEIAMGLQAAPDMADQFGGMDSDRAGQARVDAIGARLLSGYNGLDRSPYVFEFHLLADPQTLNAFALPGGQIFITAGLYRRLETDGQLAGVLAHEIGHVIERHGAQHLAKEQLTQGLTGAAVIATYDPNDPASRNTAQVAALLGTLVNMRYGRNDELESDRWGVRLCHAAGYDPRAMIRVMEILAEAAGPDRPPEFFSTHPNPEHRIERIEQAIGEEFPDGIPSLEP</sequence>
<keyword evidence="1 6" id="KW-0645">Protease</keyword>
<dbReference type="Pfam" id="PF01435">
    <property type="entry name" value="Peptidase_M48"/>
    <property type="match status" value="1"/>
</dbReference>
<dbReference type="PANTHER" id="PTHR22726">
    <property type="entry name" value="METALLOENDOPEPTIDASE OMA1"/>
    <property type="match status" value="1"/>
</dbReference>
<proteinExistence type="inferred from homology"/>
<evidence type="ECO:0000313" key="8">
    <source>
        <dbReference type="EMBL" id="MCA9728423.1"/>
    </source>
</evidence>
<comment type="caution">
    <text evidence="8">The sequence shown here is derived from an EMBL/GenBank/DDBJ whole genome shotgun (WGS) entry which is preliminary data.</text>
</comment>
<accession>A0A956M052</accession>
<evidence type="ECO:0000256" key="1">
    <source>
        <dbReference type="ARBA" id="ARBA00022670"/>
    </source>
</evidence>
<dbReference type="AlphaFoldDB" id="A0A956M052"/>
<dbReference type="InterPro" id="IPR051156">
    <property type="entry name" value="Mito/Outer_Membr_Metalloprot"/>
</dbReference>
<evidence type="ECO:0000313" key="9">
    <source>
        <dbReference type="Proteomes" id="UP000697710"/>
    </source>
</evidence>
<dbReference type="PANTHER" id="PTHR22726:SF1">
    <property type="entry name" value="METALLOENDOPEPTIDASE OMA1, MITOCHONDRIAL"/>
    <property type="match status" value="1"/>
</dbReference>
<feature type="domain" description="Peptidase M48" evidence="7">
    <location>
        <begin position="61"/>
        <end position="246"/>
    </location>
</feature>
<reference evidence="8" key="2">
    <citation type="journal article" date="2021" name="Microbiome">
        <title>Successional dynamics and alternative stable states in a saline activated sludge microbial community over 9 years.</title>
        <authorList>
            <person name="Wang Y."/>
            <person name="Ye J."/>
            <person name="Ju F."/>
            <person name="Liu L."/>
            <person name="Boyd J.A."/>
            <person name="Deng Y."/>
            <person name="Parks D.H."/>
            <person name="Jiang X."/>
            <person name="Yin X."/>
            <person name="Woodcroft B.J."/>
            <person name="Tyson G.W."/>
            <person name="Hugenholtz P."/>
            <person name="Polz M.F."/>
            <person name="Zhang T."/>
        </authorList>
    </citation>
    <scope>NUCLEOTIDE SEQUENCE</scope>
    <source>
        <strain evidence="8">HKST-UBA01</strain>
    </source>
</reference>
<reference evidence="8" key="1">
    <citation type="submission" date="2020-04" db="EMBL/GenBank/DDBJ databases">
        <authorList>
            <person name="Zhang T."/>
        </authorList>
    </citation>
    <scope>NUCLEOTIDE SEQUENCE</scope>
    <source>
        <strain evidence="8">HKST-UBA01</strain>
    </source>
</reference>
<protein>
    <submittedName>
        <fullName evidence="8">M48 family metallopeptidase</fullName>
    </submittedName>
</protein>
<dbReference type="GO" id="GO:0051603">
    <property type="term" value="P:proteolysis involved in protein catabolic process"/>
    <property type="evidence" value="ECO:0007669"/>
    <property type="project" value="TreeGrafter"/>
</dbReference>
<evidence type="ECO:0000256" key="3">
    <source>
        <dbReference type="ARBA" id="ARBA00022801"/>
    </source>
</evidence>
<organism evidence="8 9">
    <name type="scientific">Eiseniibacteriota bacterium</name>
    <dbReference type="NCBI Taxonomy" id="2212470"/>
    <lineage>
        <taxon>Bacteria</taxon>
        <taxon>Candidatus Eiseniibacteriota</taxon>
    </lineage>
</organism>
<name>A0A956M052_UNCEI</name>